<evidence type="ECO:0000256" key="1">
    <source>
        <dbReference type="SAM" id="Coils"/>
    </source>
</evidence>
<evidence type="ECO:0000313" key="2">
    <source>
        <dbReference type="EMBL" id="CCX15403.1"/>
    </source>
</evidence>
<dbReference type="Gene3D" id="3.10.129.10">
    <property type="entry name" value="Hotdog Thioesterase"/>
    <property type="match status" value="1"/>
</dbReference>
<dbReference type="Pfam" id="PF13279">
    <property type="entry name" value="4HBT_2"/>
    <property type="match status" value="1"/>
</dbReference>
<accession>U4LMM3</accession>
<feature type="coiled-coil region" evidence="1">
    <location>
        <begin position="284"/>
        <end position="311"/>
    </location>
</feature>
<dbReference type="OrthoDB" id="5538558at2759"/>
<sequence length="318" mass="35640">MRPALRLTAPFRFQLRQIRNNSSAAAIARAPAPEPEAVASPAEAPLNPRWLATQKQRIGKLLFHGATVEEQKQASVILQDLAENWRDYVAGAEGYLVGPTRRGLYRHAVAWGDMVPHVNNVTYTRWAESARINWAQNIANFVDPSNSQKWAQLWTPKGLGLILRSIKVEYKFPMVFPDRVTVYHKLALKGSDHFFLDVMSKLLFPPVSPTSLPASLLLPSPIKARAASPTPANPLPVLSEKHQRPAARCIEDIVVYDYVPQDPSKAPGKAPIPGFIEDVFNETARLQEAAKQDARRRMMEIENKVDMLEKVVLGREEM</sequence>
<keyword evidence="3" id="KW-1185">Reference proteome</keyword>
<organism evidence="2 3">
    <name type="scientific">Pyronema omphalodes (strain CBS 100304)</name>
    <name type="common">Pyronema confluens</name>
    <dbReference type="NCBI Taxonomy" id="1076935"/>
    <lineage>
        <taxon>Eukaryota</taxon>
        <taxon>Fungi</taxon>
        <taxon>Dikarya</taxon>
        <taxon>Ascomycota</taxon>
        <taxon>Pezizomycotina</taxon>
        <taxon>Pezizomycetes</taxon>
        <taxon>Pezizales</taxon>
        <taxon>Pyronemataceae</taxon>
        <taxon>Pyronema</taxon>
    </lineage>
</organism>
<dbReference type="AlphaFoldDB" id="U4LMM3"/>
<dbReference type="SUPFAM" id="SSF54637">
    <property type="entry name" value="Thioesterase/thiol ester dehydrase-isomerase"/>
    <property type="match status" value="1"/>
</dbReference>
<dbReference type="eggNOG" id="ENOG502S78C">
    <property type="taxonomic scope" value="Eukaryota"/>
</dbReference>
<reference evidence="2 3" key="1">
    <citation type="journal article" date="2013" name="PLoS Genet.">
        <title>The genome and development-dependent transcriptomes of Pyronema confluens: a window into fungal evolution.</title>
        <authorList>
            <person name="Traeger S."/>
            <person name="Altegoer F."/>
            <person name="Freitag M."/>
            <person name="Gabaldon T."/>
            <person name="Kempken F."/>
            <person name="Kumar A."/>
            <person name="Marcet-Houben M."/>
            <person name="Poggeler S."/>
            <person name="Stajich J.E."/>
            <person name="Nowrousian M."/>
        </authorList>
    </citation>
    <scope>NUCLEOTIDE SEQUENCE [LARGE SCALE GENOMIC DNA]</scope>
    <source>
        <strain evidence="3">CBS 100304</strain>
        <tissue evidence="2">Vegetative mycelium</tissue>
    </source>
</reference>
<dbReference type="OMA" id="KFPMTWP"/>
<name>U4LMM3_PYROM</name>
<proteinExistence type="predicted"/>
<gene>
    <name evidence="2" type="ORF">PCON_01678</name>
</gene>
<evidence type="ECO:0000313" key="3">
    <source>
        <dbReference type="Proteomes" id="UP000018144"/>
    </source>
</evidence>
<keyword evidence="1" id="KW-0175">Coiled coil</keyword>
<dbReference type="InterPro" id="IPR029069">
    <property type="entry name" value="HotDog_dom_sf"/>
</dbReference>
<protein>
    <submittedName>
        <fullName evidence="2">Similar to unnamed protein product [Aspergillus niger] acc. no. CAK43923</fullName>
    </submittedName>
</protein>
<dbReference type="EMBL" id="HF936165">
    <property type="protein sequence ID" value="CCX15403.1"/>
    <property type="molecule type" value="Genomic_DNA"/>
</dbReference>
<dbReference type="CDD" id="cd00586">
    <property type="entry name" value="4HBT"/>
    <property type="match status" value="1"/>
</dbReference>
<dbReference type="Proteomes" id="UP000018144">
    <property type="component" value="Unassembled WGS sequence"/>
</dbReference>